<protein>
    <submittedName>
        <fullName evidence="1">Uncharacterized protein</fullName>
    </submittedName>
</protein>
<evidence type="ECO:0000313" key="1">
    <source>
        <dbReference type="EMBL" id="OGG55576.1"/>
    </source>
</evidence>
<organism evidence="1 2">
    <name type="scientific">Handelsmanbacteria sp. (strain RIFCSPLOWO2_12_FULL_64_10)</name>
    <dbReference type="NCBI Taxonomy" id="1817868"/>
    <lineage>
        <taxon>Bacteria</taxon>
        <taxon>Candidatus Handelsmaniibacteriota</taxon>
    </lineage>
</organism>
<reference evidence="1 2" key="1">
    <citation type="journal article" date="2016" name="Nat. Commun.">
        <title>Thousands of microbial genomes shed light on interconnected biogeochemical processes in an aquifer system.</title>
        <authorList>
            <person name="Anantharaman K."/>
            <person name="Brown C.T."/>
            <person name="Hug L.A."/>
            <person name="Sharon I."/>
            <person name="Castelle C.J."/>
            <person name="Probst A.J."/>
            <person name="Thomas B.C."/>
            <person name="Singh A."/>
            <person name="Wilkins M.J."/>
            <person name="Karaoz U."/>
            <person name="Brodie E.L."/>
            <person name="Williams K.H."/>
            <person name="Hubbard S.S."/>
            <person name="Banfield J.F."/>
        </authorList>
    </citation>
    <scope>NUCLEOTIDE SEQUENCE [LARGE SCALE GENOMIC DNA]</scope>
    <source>
        <strain evidence="2">RIFCSPLOWO2_12_FULL_64_10</strain>
    </source>
</reference>
<dbReference type="AlphaFoldDB" id="A0A1F6D2D2"/>
<gene>
    <name evidence="1" type="ORF">A3F84_16795</name>
</gene>
<accession>A0A1F6D2D2</accession>
<sequence length="86" mass="10188">MAKSIPEQIRKQVDELVKVLNQKMSKDPHCFYTTKFKGAYLYLDRVDYDVTTHICRLKFTGRIDNWEFAIYLDNVRLPQVTVSAWS</sequence>
<evidence type="ECO:0000313" key="2">
    <source>
        <dbReference type="Proteomes" id="UP000178606"/>
    </source>
</evidence>
<dbReference type="Proteomes" id="UP000178606">
    <property type="component" value="Unassembled WGS sequence"/>
</dbReference>
<name>A0A1F6D2D2_HANXR</name>
<comment type="caution">
    <text evidence="1">The sequence shown here is derived from an EMBL/GenBank/DDBJ whole genome shotgun (WGS) entry which is preliminary data.</text>
</comment>
<dbReference type="EMBL" id="MFKF01000071">
    <property type="protein sequence ID" value="OGG55576.1"/>
    <property type="molecule type" value="Genomic_DNA"/>
</dbReference>
<proteinExistence type="predicted"/>